<feature type="signal peptide" evidence="1">
    <location>
        <begin position="1"/>
        <end position="21"/>
    </location>
</feature>
<keyword evidence="1" id="KW-0732">Signal</keyword>
<organism evidence="2 3">
    <name type="scientific">Corallococcus soli</name>
    <dbReference type="NCBI Taxonomy" id="2710757"/>
    <lineage>
        <taxon>Bacteria</taxon>
        <taxon>Pseudomonadati</taxon>
        <taxon>Myxococcota</taxon>
        <taxon>Myxococcia</taxon>
        <taxon>Myxococcales</taxon>
        <taxon>Cystobacterineae</taxon>
        <taxon>Myxococcaceae</taxon>
        <taxon>Corallococcus</taxon>
    </lineage>
</organism>
<evidence type="ECO:0000256" key="1">
    <source>
        <dbReference type="SAM" id="SignalP"/>
    </source>
</evidence>
<keyword evidence="3" id="KW-1185">Reference proteome</keyword>
<dbReference type="RefSeq" id="WP_193428442.1">
    <property type="nucleotide sequence ID" value="NZ_CBCSIP010000033.1"/>
</dbReference>
<sequence length="89" mass="9619">MRSFRSLVVLSVLSLSLPVLAEEAAPKAKPSAEAPKPSCEHGVQKALCSRCNPKLSAVYKSKGDWCPEHERAESQCVICNPKLAEKGVK</sequence>
<protein>
    <submittedName>
        <fullName evidence="2">Uncharacterized protein</fullName>
    </submittedName>
</protein>
<proteinExistence type="predicted"/>
<name>A0ABR9PTJ8_9BACT</name>
<dbReference type="Proteomes" id="UP001516472">
    <property type="component" value="Unassembled WGS sequence"/>
</dbReference>
<feature type="chain" id="PRO_5046230102" evidence="1">
    <location>
        <begin position="22"/>
        <end position="89"/>
    </location>
</feature>
<reference evidence="2 3" key="1">
    <citation type="submission" date="2020-02" db="EMBL/GenBank/DDBJ databases">
        <authorList>
            <person name="Babadi Z.K."/>
            <person name="Risdian C."/>
            <person name="Ebrahimipour G.H."/>
            <person name="Wink J."/>
        </authorList>
    </citation>
    <scope>NUCLEOTIDE SEQUENCE [LARGE SCALE GENOMIC DNA]</scope>
    <source>
        <strain evidence="2 3">ZKHCc1 1396</strain>
    </source>
</reference>
<evidence type="ECO:0000313" key="3">
    <source>
        <dbReference type="Proteomes" id="UP001516472"/>
    </source>
</evidence>
<comment type="caution">
    <text evidence="2">The sequence shown here is derived from an EMBL/GenBank/DDBJ whole genome shotgun (WGS) entry which is preliminary data.</text>
</comment>
<gene>
    <name evidence="2" type="ORF">G4177_24025</name>
</gene>
<evidence type="ECO:0000313" key="2">
    <source>
        <dbReference type="EMBL" id="MBE4751248.1"/>
    </source>
</evidence>
<accession>A0ABR9PTJ8</accession>
<dbReference type="EMBL" id="JAAIYO010000007">
    <property type="protein sequence ID" value="MBE4751248.1"/>
    <property type="molecule type" value="Genomic_DNA"/>
</dbReference>